<dbReference type="Proteomes" id="UP001300672">
    <property type="component" value="Chromosome"/>
</dbReference>
<reference evidence="2" key="1">
    <citation type="journal article" date="2023" name="Int. J. Mol. Sci.">
        <title>Metagenomics Revealed a New Genus 'Candidatus Thiocaldithrix dubininis' gen. nov., sp. nov. and a New Species 'Candidatus Thiothrix putei' sp. nov. in the Family Thiotrichaceae, Some Members of Which Have Traits of Both Na+- and H+-Motive Energetics.</title>
        <authorList>
            <person name="Ravin N.V."/>
            <person name="Muntyan M.S."/>
            <person name="Smolyakov D.D."/>
            <person name="Rudenko T.S."/>
            <person name="Beletsky A.V."/>
            <person name="Mardanov A.V."/>
            <person name="Grabovich M.Y."/>
        </authorList>
    </citation>
    <scope>NUCLEOTIDE SEQUENCE</scope>
    <source>
        <strain evidence="2">GKL-01</strain>
    </source>
</reference>
<dbReference type="InterPro" id="IPR010364">
    <property type="entry name" value="Uncharacterised_IM_CreD"/>
</dbReference>
<dbReference type="KEGG" id="tdu:QJT80_10045"/>
<evidence type="ECO:0000256" key="1">
    <source>
        <dbReference type="SAM" id="Phobius"/>
    </source>
</evidence>
<feature type="transmembrane region" description="Helical" evidence="1">
    <location>
        <begin position="407"/>
        <end position="424"/>
    </location>
</feature>
<feature type="transmembrane region" description="Helical" evidence="1">
    <location>
        <begin position="353"/>
        <end position="370"/>
    </location>
</feature>
<feature type="transmembrane region" description="Helical" evidence="1">
    <location>
        <begin position="430"/>
        <end position="449"/>
    </location>
</feature>
<feature type="transmembrane region" description="Helical" evidence="1">
    <location>
        <begin position="382"/>
        <end position="400"/>
    </location>
</feature>
<reference evidence="2" key="2">
    <citation type="submission" date="2023-04" db="EMBL/GenBank/DDBJ databases">
        <authorList>
            <person name="Beletskiy A.V."/>
            <person name="Mardanov A.V."/>
            <person name="Ravin N.V."/>
        </authorList>
    </citation>
    <scope>NUCLEOTIDE SEQUENCE</scope>
    <source>
        <strain evidence="2">GKL-01</strain>
    </source>
</reference>
<dbReference type="NCBIfam" id="NF008712">
    <property type="entry name" value="PRK11715.1-1"/>
    <property type="match status" value="1"/>
</dbReference>
<feature type="transmembrane region" description="Helical" evidence="1">
    <location>
        <begin position="318"/>
        <end position="341"/>
    </location>
</feature>
<keyword evidence="1" id="KW-1133">Transmembrane helix</keyword>
<dbReference type="Pfam" id="PF06123">
    <property type="entry name" value="CreD"/>
    <property type="match status" value="1"/>
</dbReference>
<gene>
    <name evidence="2" type="primary">creD</name>
    <name evidence="2" type="ORF">QJT80_10045</name>
</gene>
<accession>A0AA95H5X6</accession>
<protein>
    <submittedName>
        <fullName evidence="2">Cell envelope integrity protein CreD</fullName>
    </submittedName>
</protein>
<dbReference type="PANTHER" id="PTHR30092">
    <property type="entry name" value="INNER MEMBRANE PROTEIN CRED"/>
    <property type="match status" value="1"/>
</dbReference>
<keyword evidence="1" id="KW-0812">Transmembrane</keyword>
<dbReference type="GO" id="GO:0005886">
    <property type="term" value="C:plasma membrane"/>
    <property type="evidence" value="ECO:0007669"/>
    <property type="project" value="TreeGrafter"/>
</dbReference>
<evidence type="ECO:0000313" key="2">
    <source>
        <dbReference type="EMBL" id="WGZ89843.1"/>
    </source>
</evidence>
<feature type="transmembrane region" description="Helical" evidence="1">
    <location>
        <begin position="21"/>
        <end position="40"/>
    </location>
</feature>
<keyword evidence="1" id="KW-0472">Membrane</keyword>
<dbReference type="AlphaFoldDB" id="A0AA95H5X6"/>
<sequence length="477" mass="52497">MSSQLSVISKASQWRTTLNQSLSLRLLLMLGVGLLLLYPLKQLAAFVSEQDKSQKAQHHALAQTWGGAQSIIAPVLVLPYTEHFTSIDTITDNAGENRVISKDIFNDRTAILLPKSLEIRADLKTATEHPEIADAYKAHLSLTGTFDHAPLLNTTDGTRDFKWEQAYLALGISNTQALDEVANVMWNDKRLALEPGTLQSKLLPTGLHAVLAAKPPQGKKTTQTFKINLNLRGSHALAFAPLGELSSIRMTSGWANPNFADSLLPSKRGLSDNGFSAEWQISNLARNYPQYWIVEETKQTPDLQQSLARVSLDLPPTAYAKILALMPFAIYSIGFMFICLFAFSSKRSEPLHALQYALVGLGMLAFYAVLTALVEHLDFDSAYISAAIIITLILTIYIGLIFKKLNIALFSSLMLSALYILNYSEIATPQYSLLIEVCLIGIGLLILMYTTYNLKKPKPVLATLSIPNSTELVLAKG</sequence>
<organism evidence="2">
    <name type="scientific">Candidatus Thiocaldithrix dubininis</name>
    <dbReference type="NCBI Taxonomy" id="3080823"/>
    <lineage>
        <taxon>Bacteria</taxon>
        <taxon>Pseudomonadati</taxon>
        <taxon>Pseudomonadota</taxon>
        <taxon>Gammaproteobacteria</taxon>
        <taxon>Thiotrichales</taxon>
        <taxon>Thiotrichaceae</taxon>
        <taxon>Candidatus Thiocaldithrix</taxon>
    </lineage>
</organism>
<dbReference type="EMBL" id="CP124755">
    <property type="protein sequence ID" value="WGZ89843.1"/>
    <property type="molecule type" value="Genomic_DNA"/>
</dbReference>
<name>A0AA95H5X6_9GAMM</name>
<dbReference type="PANTHER" id="PTHR30092:SF0">
    <property type="entry name" value="INNER MEMBRANE PROTEIN CRED"/>
    <property type="match status" value="1"/>
</dbReference>
<proteinExistence type="predicted"/>